<evidence type="ECO:0000313" key="2">
    <source>
        <dbReference type="Proteomes" id="UP001374535"/>
    </source>
</evidence>
<reference evidence="1 2" key="1">
    <citation type="journal article" date="2023" name="Life. Sci Alliance">
        <title>Evolutionary insights into 3D genome organization and epigenetic landscape of Vigna mungo.</title>
        <authorList>
            <person name="Junaid A."/>
            <person name="Singh B."/>
            <person name="Bhatia S."/>
        </authorList>
    </citation>
    <scope>NUCLEOTIDE SEQUENCE [LARGE SCALE GENOMIC DNA]</scope>
    <source>
        <strain evidence="1">Urdbean</strain>
    </source>
</reference>
<keyword evidence="2" id="KW-1185">Reference proteome</keyword>
<name>A0AAQ3RT52_VIGMU</name>
<dbReference type="Proteomes" id="UP001374535">
    <property type="component" value="Chromosome 6"/>
</dbReference>
<proteinExistence type="predicted"/>
<protein>
    <submittedName>
        <fullName evidence="1">Uncharacterized protein</fullName>
    </submittedName>
</protein>
<gene>
    <name evidence="1" type="ORF">V8G54_018913</name>
</gene>
<organism evidence="1 2">
    <name type="scientific">Vigna mungo</name>
    <name type="common">Black gram</name>
    <name type="synonym">Phaseolus mungo</name>
    <dbReference type="NCBI Taxonomy" id="3915"/>
    <lineage>
        <taxon>Eukaryota</taxon>
        <taxon>Viridiplantae</taxon>
        <taxon>Streptophyta</taxon>
        <taxon>Embryophyta</taxon>
        <taxon>Tracheophyta</taxon>
        <taxon>Spermatophyta</taxon>
        <taxon>Magnoliopsida</taxon>
        <taxon>eudicotyledons</taxon>
        <taxon>Gunneridae</taxon>
        <taxon>Pentapetalae</taxon>
        <taxon>rosids</taxon>
        <taxon>fabids</taxon>
        <taxon>Fabales</taxon>
        <taxon>Fabaceae</taxon>
        <taxon>Papilionoideae</taxon>
        <taxon>50 kb inversion clade</taxon>
        <taxon>NPAAA clade</taxon>
        <taxon>indigoferoid/millettioid clade</taxon>
        <taxon>Phaseoleae</taxon>
        <taxon>Vigna</taxon>
    </lineage>
</organism>
<dbReference type="EMBL" id="CP144695">
    <property type="protein sequence ID" value="WVZ05567.1"/>
    <property type="molecule type" value="Genomic_DNA"/>
</dbReference>
<accession>A0AAQ3RT52</accession>
<dbReference type="AlphaFoldDB" id="A0AAQ3RT52"/>
<sequence length="105" mass="11542">MTLVFPVQGPPYTNKGSIGEFKGPKRRTISRIWFLLPGKLEIMSSRLIGSPPTKRSLIVKGSRLFTFAEITLFEVDVGDEAEDLVILLGVCEVFSLSIVSTADDP</sequence>
<evidence type="ECO:0000313" key="1">
    <source>
        <dbReference type="EMBL" id="WVZ05567.1"/>
    </source>
</evidence>